<evidence type="ECO:0008006" key="3">
    <source>
        <dbReference type="Google" id="ProtNLM"/>
    </source>
</evidence>
<reference evidence="1 2" key="2">
    <citation type="journal article" date="2016" name="Genome Announc.">
        <title>Complete Genome Sequences of Two Interactive Moderate Thermophiles, Paenibacillus napthalenovorans 32O-Y and Paenibacillus sp. 32O-W.</title>
        <authorList>
            <person name="Butler R.R.III."/>
            <person name="Wang J."/>
            <person name="Stark B.C."/>
            <person name="Pombert J.F."/>
        </authorList>
    </citation>
    <scope>NUCLEOTIDE SEQUENCE [LARGE SCALE GENOMIC DNA]</scope>
    <source>
        <strain evidence="1 2">32O-Y</strain>
    </source>
</reference>
<reference evidence="2" key="1">
    <citation type="submission" date="2015-12" db="EMBL/GenBank/DDBJ databases">
        <title>Complete genome sequences of two moderately thermophilic Paenibacillus species.</title>
        <authorList>
            <person name="Butler R.III."/>
            <person name="Wang J."/>
            <person name="Stark B.C."/>
            <person name="Pombert J.-F."/>
        </authorList>
    </citation>
    <scope>NUCLEOTIDE SEQUENCE [LARGE SCALE GENOMIC DNA]</scope>
    <source>
        <strain evidence="2">32O-Y</strain>
    </source>
</reference>
<keyword evidence="2" id="KW-1185">Reference proteome</keyword>
<dbReference type="PATRIC" id="fig|162209.4.peg.1933"/>
<accession>A0A0U2W3Y3</accession>
<evidence type="ECO:0000313" key="2">
    <source>
        <dbReference type="Proteomes" id="UP000061660"/>
    </source>
</evidence>
<dbReference type="STRING" id="162209.IJ22_18230"/>
<dbReference type="EMBL" id="CP013652">
    <property type="protein sequence ID" value="ALS22197.1"/>
    <property type="molecule type" value="Genomic_DNA"/>
</dbReference>
<organism evidence="1 2">
    <name type="scientific">Paenibacillus naphthalenovorans</name>
    <dbReference type="NCBI Taxonomy" id="162209"/>
    <lineage>
        <taxon>Bacteria</taxon>
        <taxon>Bacillati</taxon>
        <taxon>Bacillota</taxon>
        <taxon>Bacilli</taxon>
        <taxon>Bacillales</taxon>
        <taxon>Paenibacillaceae</taxon>
        <taxon>Paenibacillus</taxon>
    </lineage>
</organism>
<sequence>MYYSLRCKLKLKQEFIPQIDSLLNDADAEWSNITDIESIKDYSTDSRSSFIPFGVLAYSPDNWDDEPWRNEIEDDIWTFQCSVKTSSTIRSFFKNVVPVISEKSLHIEYFYEENDFADLYELRDGAVVATGEKIKYGYKDEDPWRLVQIE</sequence>
<dbReference type="Proteomes" id="UP000061660">
    <property type="component" value="Chromosome"/>
</dbReference>
<evidence type="ECO:0000313" key="1">
    <source>
        <dbReference type="EMBL" id="ALS22197.1"/>
    </source>
</evidence>
<gene>
    <name evidence="1" type="ORF">IJ22_18230</name>
</gene>
<proteinExistence type="predicted"/>
<dbReference type="AlphaFoldDB" id="A0A0U2W3Y3"/>
<dbReference type="KEGG" id="pnp:IJ22_18230"/>
<protein>
    <recommendedName>
        <fullName evidence="3">YubB ferredoxin-like domain-containing protein</fullName>
    </recommendedName>
</protein>
<name>A0A0U2W3Y3_9BACL</name>